<dbReference type="InterPro" id="IPR016195">
    <property type="entry name" value="Pol/histidinol_Pase-like"/>
</dbReference>
<reference evidence="2" key="1">
    <citation type="journal article" date="2014" name="Front. Microbiol.">
        <title>High frequency of phylogenetically diverse reductive dehalogenase-homologous genes in deep subseafloor sedimentary metagenomes.</title>
        <authorList>
            <person name="Kawai M."/>
            <person name="Futagami T."/>
            <person name="Toyoda A."/>
            <person name="Takaki Y."/>
            <person name="Nishi S."/>
            <person name="Hori S."/>
            <person name="Arai W."/>
            <person name="Tsubouchi T."/>
            <person name="Morono Y."/>
            <person name="Uchiyama I."/>
            <person name="Ito T."/>
            <person name="Fujiyama A."/>
            <person name="Inagaki F."/>
            <person name="Takami H."/>
        </authorList>
    </citation>
    <scope>NUCLEOTIDE SEQUENCE</scope>
    <source>
        <strain evidence="2">Expedition CK06-06</strain>
    </source>
</reference>
<feature type="domain" description="PHP" evidence="1">
    <location>
        <begin position="30"/>
        <end position="70"/>
    </location>
</feature>
<sequence length="88" mass="9890">MTHSPHSDKHGIPSLSRIPFSSIVTLMLSDYHTHTILCKHAEGVPAEFCGAARRLGMTQFAFTDHAPAPCGYDRWNRMTLDQFPTYVD</sequence>
<name>X0T4K6_9ZZZZ</name>
<dbReference type="Gene3D" id="3.20.20.140">
    <property type="entry name" value="Metal-dependent hydrolases"/>
    <property type="match status" value="1"/>
</dbReference>
<dbReference type="InterPro" id="IPR004013">
    <property type="entry name" value="PHP_dom"/>
</dbReference>
<dbReference type="Pfam" id="PF02811">
    <property type="entry name" value="PHP"/>
    <property type="match status" value="1"/>
</dbReference>
<comment type="caution">
    <text evidence="2">The sequence shown here is derived from an EMBL/GenBank/DDBJ whole genome shotgun (WGS) entry which is preliminary data.</text>
</comment>
<evidence type="ECO:0000259" key="1">
    <source>
        <dbReference type="Pfam" id="PF02811"/>
    </source>
</evidence>
<dbReference type="GO" id="GO:0003824">
    <property type="term" value="F:catalytic activity"/>
    <property type="evidence" value="ECO:0007669"/>
    <property type="project" value="InterPro"/>
</dbReference>
<feature type="non-terminal residue" evidence="2">
    <location>
        <position position="88"/>
    </location>
</feature>
<evidence type="ECO:0000313" key="2">
    <source>
        <dbReference type="EMBL" id="GAF88428.1"/>
    </source>
</evidence>
<proteinExistence type="predicted"/>
<accession>X0T4K6</accession>
<dbReference type="SUPFAM" id="SSF89550">
    <property type="entry name" value="PHP domain-like"/>
    <property type="match status" value="1"/>
</dbReference>
<protein>
    <recommendedName>
        <fullName evidence="1">PHP domain-containing protein</fullName>
    </recommendedName>
</protein>
<gene>
    <name evidence="2" type="ORF">S01H1_29206</name>
</gene>
<dbReference type="EMBL" id="BARS01017893">
    <property type="protein sequence ID" value="GAF88428.1"/>
    <property type="molecule type" value="Genomic_DNA"/>
</dbReference>
<organism evidence="2">
    <name type="scientific">marine sediment metagenome</name>
    <dbReference type="NCBI Taxonomy" id="412755"/>
    <lineage>
        <taxon>unclassified sequences</taxon>
        <taxon>metagenomes</taxon>
        <taxon>ecological metagenomes</taxon>
    </lineage>
</organism>
<dbReference type="AlphaFoldDB" id="X0T4K6"/>